<dbReference type="InterPro" id="IPR011335">
    <property type="entry name" value="Restrct_endonuc-II-like"/>
</dbReference>
<reference evidence="2 3" key="1">
    <citation type="submission" date="2020-07" db="EMBL/GenBank/DDBJ databases">
        <title>Genomic Encyclopedia of Type Strains, Phase III (KMG-III): the genomes of soil and plant-associated and newly described type strains.</title>
        <authorList>
            <person name="Whitman W."/>
        </authorList>
    </citation>
    <scope>NUCLEOTIDE SEQUENCE [LARGE SCALE GENOMIC DNA]</scope>
    <source>
        <strain evidence="2 3">CECT 8576</strain>
    </source>
</reference>
<feature type="domain" description="Putative restriction endonuclease" evidence="1">
    <location>
        <begin position="34"/>
        <end position="200"/>
    </location>
</feature>
<proteinExistence type="predicted"/>
<dbReference type="Gene3D" id="3.90.1570.10">
    <property type="entry name" value="tt1808, chain A"/>
    <property type="match status" value="1"/>
</dbReference>
<name>A0A852YVB0_9ACTN</name>
<dbReference type="CDD" id="cd06260">
    <property type="entry name" value="DUF820-like"/>
    <property type="match status" value="1"/>
</dbReference>
<accession>A0A852YVB0</accession>
<gene>
    <name evidence="2" type="ORF">FHR84_002418</name>
</gene>
<keyword evidence="2" id="KW-0255">Endonuclease</keyword>
<organism evidence="2 3">
    <name type="scientific">Actinopolyspora biskrensis</name>
    <dbReference type="NCBI Taxonomy" id="1470178"/>
    <lineage>
        <taxon>Bacteria</taxon>
        <taxon>Bacillati</taxon>
        <taxon>Actinomycetota</taxon>
        <taxon>Actinomycetes</taxon>
        <taxon>Actinopolysporales</taxon>
        <taxon>Actinopolysporaceae</taxon>
        <taxon>Actinopolyspora</taxon>
    </lineage>
</organism>
<evidence type="ECO:0000313" key="2">
    <source>
        <dbReference type="EMBL" id="NYH79084.1"/>
    </source>
</evidence>
<dbReference type="PANTHER" id="PTHR35400">
    <property type="entry name" value="SLR1083 PROTEIN"/>
    <property type="match status" value="1"/>
</dbReference>
<protein>
    <submittedName>
        <fullName evidence="2">Uma2 family endonuclease</fullName>
    </submittedName>
</protein>
<dbReference type="InterPro" id="IPR008538">
    <property type="entry name" value="Uma2"/>
</dbReference>
<dbReference type="Pfam" id="PF05685">
    <property type="entry name" value="Uma2"/>
    <property type="match status" value="1"/>
</dbReference>
<evidence type="ECO:0000259" key="1">
    <source>
        <dbReference type="Pfam" id="PF05685"/>
    </source>
</evidence>
<dbReference type="InterPro" id="IPR012296">
    <property type="entry name" value="Nuclease_put_TT1808"/>
</dbReference>
<comment type="caution">
    <text evidence="2">The sequence shown here is derived from an EMBL/GenBank/DDBJ whole genome shotgun (WGS) entry which is preliminary data.</text>
</comment>
<dbReference type="AlphaFoldDB" id="A0A852YVB0"/>
<dbReference type="EMBL" id="JACBYW010000004">
    <property type="protein sequence ID" value="NYH79084.1"/>
    <property type="molecule type" value="Genomic_DNA"/>
</dbReference>
<keyword evidence="3" id="KW-1185">Reference proteome</keyword>
<evidence type="ECO:0000313" key="3">
    <source>
        <dbReference type="Proteomes" id="UP000548304"/>
    </source>
</evidence>
<dbReference type="RefSeq" id="WP_179535533.1">
    <property type="nucleotide sequence ID" value="NZ_JACBYW010000004.1"/>
</dbReference>
<keyword evidence="2" id="KW-0540">Nuclease</keyword>
<sequence length="203" mass="22003">MRDDHDTGGEHAVAAAPVLSPASSGELFDTWRNLDVPEGWRAEIIGERIVMSPPPGHAHNLVADRLHRALVRGSPDDWAIFQTAGVSVSPHSGLFVPDLLVIPRDRVPADTSPDPVPAALALLVVEITSPSNPDTDRTTKLAAYARAEVPLYLLVDRHAPDEPAVSLYSEPSDGHYRRLVRVPFGESLTVPEPFGLELDTSDF</sequence>
<dbReference type="PANTHER" id="PTHR35400:SF3">
    <property type="entry name" value="SLL1072 PROTEIN"/>
    <property type="match status" value="1"/>
</dbReference>
<dbReference type="GO" id="GO:0004519">
    <property type="term" value="F:endonuclease activity"/>
    <property type="evidence" value="ECO:0007669"/>
    <property type="project" value="UniProtKB-KW"/>
</dbReference>
<dbReference type="Proteomes" id="UP000548304">
    <property type="component" value="Unassembled WGS sequence"/>
</dbReference>
<dbReference type="SUPFAM" id="SSF52980">
    <property type="entry name" value="Restriction endonuclease-like"/>
    <property type="match status" value="1"/>
</dbReference>
<keyword evidence="2" id="KW-0378">Hydrolase</keyword>